<evidence type="ECO:0000256" key="11">
    <source>
        <dbReference type="ARBA" id="ARBA00023136"/>
    </source>
</evidence>
<evidence type="ECO:0000256" key="5">
    <source>
        <dbReference type="ARBA" id="ARBA00022553"/>
    </source>
</evidence>
<keyword evidence="5" id="KW-0597">Phosphoprotein</keyword>
<comment type="subcellular location">
    <subcellularLocation>
        <location evidence="2">Cell membrane</location>
    </subcellularLocation>
</comment>
<feature type="domain" description="Histidine kinase" evidence="13">
    <location>
        <begin position="241"/>
        <end position="464"/>
    </location>
</feature>
<proteinExistence type="predicted"/>
<dbReference type="SMART" id="SM00388">
    <property type="entry name" value="HisKA"/>
    <property type="match status" value="1"/>
</dbReference>
<dbReference type="Gene3D" id="1.10.287.130">
    <property type="match status" value="1"/>
</dbReference>
<evidence type="ECO:0000256" key="8">
    <source>
        <dbReference type="ARBA" id="ARBA00022777"/>
    </source>
</evidence>
<evidence type="ECO:0000256" key="1">
    <source>
        <dbReference type="ARBA" id="ARBA00000085"/>
    </source>
</evidence>
<gene>
    <name evidence="14" type="ORF">BC008_38465</name>
</gene>
<evidence type="ECO:0000259" key="13">
    <source>
        <dbReference type="PROSITE" id="PS50109"/>
    </source>
</evidence>
<keyword evidence="9" id="KW-0067">ATP-binding</keyword>
<keyword evidence="12" id="KW-1133">Transmembrane helix</keyword>
<sequence length="468" mass="52887">MQSPVYFKGNKLFLQTRWRLASWYAGVMGLILTLCGWSVYEAIAHAHWVTLERELNSVSATIHNSLEFVLEKPGYLTIEQVRFLPSICLVGDSSCSNQKNESHHTLTNAIQQDDYYIRLVDISGKPLALAGEFPQKLPLTTPQVKWHTFKLRKSNSLGEDSKRYHQITLLLHTRDNHDWGYLQVGRSIKDFDSYLGAIRLIMFVGLPLAMLLVGVASWWLAKFAMQPVYQSYQQIQQFTSDAAHELRTPLAAARATVESVLRLSNISEQEARESLEVIKRQNYRLSKLVDSLLLLSRFDQQGVPKQNNLQLEQVSLNDLVNDVAEELAPLAVAVDIELKTDVRINQTLEIPAREEQLYRMLTNLVTNAINYTPEGGKVKIILDINSSQALIKVQDTGIGIATEKQKQIFERFYRVGSDRSRKSGGFGLGLPIAVAIARVHQGDIELDSKLGQGSTFTVRLPIKKFNYC</sequence>
<dbReference type="InterPro" id="IPR005467">
    <property type="entry name" value="His_kinase_dom"/>
</dbReference>
<dbReference type="CDD" id="cd00082">
    <property type="entry name" value="HisKA"/>
    <property type="match status" value="1"/>
</dbReference>
<evidence type="ECO:0000256" key="9">
    <source>
        <dbReference type="ARBA" id="ARBA00022840"/>
    </source>
</evidence>
<dbReference type="InterPro" id="IPR003661">
    <property type="entry name" value="HisK_dim/P_dom"/>
</dbReference>
<feature type="transmembrane region" description="Helical" evidence="12">
    <location>
        <begin position="20"/>
        <end position="40"/>
    </location>
</feature>
<evidence type="ECO:0000256" key="7">
    <source>
        <dbReference type="ARBA" id="ARBA00022741"/>
    </source>
</evidence>
<dbReference type="RefSeq" id="WP_036265253.1">
    <property type="nucleotide sequence ID" value="NZ_LMTZ01000151.1"/>
</dbReference>
<dbReference type="InterPro" id="IPR041610">
    <property type="entry name" value="ArlS_N"/>
</dbReference>
<evidence type="ECO:0000256" key="3">
    <source>
        <dbReference type="ARBA" id="ARBA00012438"/>
    </source>
</evidence>
<dbReference type="PROSITE" id="PS50109">
    <property type="entry name" value="HIS_KIN"/>
    <property type="match status" value="1"/>
</dbReference>
<comment type="caution">
    <text evidence="14">The sequence shown here is derived from an EMBL/GenBank/DDBJ whole genome shotgun (WGS) entry which is preliminary data.</text>
</comment>
<accession>A0A0V7ZDU1</accession>
<dbReference type="SMART" id="SM00387">
    <property type="entry name" value="HATPase_c"/>
    <property type="match status" value="1"/>
</dbReference>
<keyword evidence="4" id="KW-1003">Cell membrane</keyword>
<evidence type="ECO:0000313" key="15">
    <source>
        <dbReference type="Proteomes" id="UP000053372"/>
    </source>
</evidence>
<keyword evidence="8 14" id="KW-0418">Kinase</keyword>
<dbReference type="Proteomes" id="UP000053372">
    <property type="component" value="Unassembled WGS sequence"/>
</dbReference>
<dbReference type="Pfam" id="PF00512">
    <property type="entry name" value="HisKA"/>
    <property type="match status" value="1"/>
</dbReference>
<evidence type="ECO:0000313" key="14">
    <source>
        <dbReference type="EMBL" id="KST62714.1"/>
    </source>
</evidence>
<dbReference type="GO" id="GO:0005886">
    <property type="term" value="C:plasma membrane"/>
    <property type="evidence" value="ECO:0007669"/>
    <property type="project" value="UniProtKB-SubCell"/>
</dbReference>
<dbReference type="Gene3D" id="3.30.565.10">
    <property type="entry name" value="Histidine kinase-like ATPase, C-terminal domain"/>
    <property type="match status" value="1"/>
</dbReference>
<evidence type="ECO:0000256" key="12">
    <source>
        <dbReference type="SAM" id="Phobius"/>
    </source>
</evidence>
<dbReference type="EC" id="2.7.13.3" evidence="3"/>
<reference evidence="14 15" key="1">
    <citation type="journal article" date="2015" name="Genome Announc.">
        <title>Draft Genome of the Euendolithic (true boring) Cyanobacterium Mastigocoleus testarum strain BC008.</title>
        <authorList>
            <person name="Guida B.S."/>
            <person name="Garcia-Pichel F."/>
        </authorList>
    </citation>
    <scope>NUCLEOTIDE SEQUENCE [LARGE SCALE GENOMIC DNA]</scope>
    <source>
        <strain evidence="14 15">BC008</strain>
    </source>
</reference>
<dbReference type="InterPro" id="IPR050736">
    <property type="entry name" value="Sensor_HK_Regulatory"/>
</dbReference>
<dbReference type="InterPro" id="IPR049835">
    <property type="entry name" value="RppB"/>
</dbReference>
<dbReference type="InterPro" id="IPR036890">
    <property type="entry name" value="HATPase_C_sf"/>
</dbReference>
<keyword evidence="10" id="KW-0902">Two-component regulatory system</keyword>
<dbReference type="PRINTS" id="PR00344">
    <property type="entry name" value="BCTRLSENSOR"/>
</dbReference>
<protein>
    <recommendedName>
        <fullName evidence="3">histidine kinase</fullName>
        <ecNumber evidence="3">2.7.13.3</ecNumber>
    </recommendedName>
</protein>
<keyword evidence="15" id="KW-1185">Reference proteome</keyword>
<dbReference type="Pfam" id="PF18719">
    <property type="entry name" value="ArlS_N"/>
    <property type="match status" value="1"/>
</dbReference>
<evidence type="ECO:0000256" key="4">
    <source>
        <dbReference type="ARBA" id="ARBA00022475"/>
    </source>
</evidence>
<comment type="catalytic activity">
    <reaction evidence="1">
        <text>ATP + protein L-histidine = ADP + protein N-phospho-L-histidine.</text>
        <dbReference type="EC" id="2.7.13.3"/>
    </reaction>
</comment>
<keyword evidence="7" id="KW-0547">Nucleotide-binding</keyword>
<dbReference type="InterPro" id="IPR003594">
    <property type="entry name" value="HATPase_dom"/>
</dbReference>
<name>A0A0V7ZDU1_9CYAN</name>
<dbReference type="GO" id="GO:0005524">
    <property type="term" value="F:ATP binding"/>
    <property type="evidence" value="ECO:0007669"/>
    <property type="project" value="UniProtKB-KW"/>
</dbReference>
<dbReference type="CDD" id="cd00075">
    <property type="entry name" value="HATPase"/>
    <property type="match status" value="1"/>
</dbReference>
<evidence type="ECO:0000256" key="6">
    <source>
        <dbReference type="ARBA" id="ARBA00022679"/>
    </source>
</evidence>
<dbReference type="PANTHER" id="PTHR43711">
    <property type="entry name" value="TWO-COMPONENT HISTIDINE KINASE"/>
    <property type="match status" value="1"/>
</dbReference>
<keyword evidence="12" id="KW-0812">Transmembrane</keyword>
<evidence type="ECO:0000256" key="2">
    <source>
        <dbReference type="ARBA" id="ARBA00004236"/>
    </source>
</evidence>
<dbReference type="AlphaFoldDB" id="A0A0V7ZDU1"/>
<keyword evidence="6" id="KW-0808">Transferase</keyword>
<dbReference type="GO" id="GO:0000155">
    <property type="term" value="F:phosphorelay sensor kinase activity"/>
    <property type="evidence" value="ECO:0007669"/>
    <property type="project" value="InterPro"/>
</dbReference>
<dbReference type="SUPFAM" id="SSF47384">
    <property type="entry name" value="Homodimeric domain of signal transducing histidine kinase"/>
    <property type="match status" value="1"/>
</dbReference>
<dbReference type="FunFam" id="3.30.565.10:FF:000023">
    <property type="entry name" value="PAS domain-containing sensor histidine kinase"/>
    <property type="match status" value="1"/>
</dbReference>
<dbReference type="InterPro" id="IPR036097">
    <property type="entry name" value="HisK_dim/P_sf"/>
</dbReference>
<keyword evidence="11 12" id="KW-0472">Membrane</keyword>
<dbReference type="OrthoDB" id="417111at2"/>
<dbReference type="NCBIfam" id="NF041735">
    <property type="entry name" value="hist_kin_RppB"/>
    <property type="match status" value="1"/>
</dbReference>
<dbReference type="Pfam" id="PF02518">
    <property type="entry name" value="HATPase_c"/>
    <property type="match status" value="1"/>
</dbReference>
<dbReference type="InterPro" id="IPR004358">
    <property type="entry name" value="Sig_transdc_His_kin-like_C"/>
</dbReference>
<dbReference type="PANTHER" id="PTHR43711:SF1">
    <property type="entry name" value="HISTIDINE KINASE 1"/>
    <property type="match status" value="1"/>
</dbReference>
<evidence type="ECO:0000256" key="10">
    <source>
        <dbReference type="ARBA" id="ARBA00023012"/>
    </source>
</evidence>
<feature type="transmembrane region" description="Helical" evidence="12">
    <location>
        <begin position="196"/>
        <end position="221"/>
    </location>
</feature>
<organism evidence="14 15">
    <name type="scientific">Mastigocoleus testarum BC008</name>
    <dbReference type="NCBI Taxonomy" id="371196"/>
    <lineage>
        <taxon>Bacteria</taxon>
        <taxon>Bacillati</taxon>
        <taxon>Cyanobacteriota</taxon>
        <taxon>Cyanophyceae</taxon>
        <taxon>Nostocales</taxon>
        <taxon>Hapalosiphonaceae</taxon>
        <taxon>Mastigocoleus</taxon>
    </lineage>
</organism>
<dbReference type="SUPFAM" id="SSF55874">
    <property type="entry name" value="ATPase domain of HSP90 chaperone/DNA topoisomerase II/histidine kinase"/>
    <property type="match status" value="1"/>
</dbReference>
<dbReference type="EMBL" id="LMTZ01000151">
    <property type="protein sequence ID" value="KST62714.1"/>
    <property type="molecule type" value="Genomic_DNA"/>
</dbReference>